<proteinExistence type="predicted"/>
<feature type="domain" description="Methyltransferase regulatory" evidence="1">
    <location>
        <begin position="215"/>
        <end position="300"/>
    </location>
</feature>
<evidence type="ECO:0000259" key="1">
    <source>
        <dbReference type="Pfam" id="PF10119"/>
    </source>
</evidence>
<name>A0AAU7E8Q2_9BACT</name>
<protein>
    <submittedName>
        <fullName evidence="2">Class I SAM-dependent methyltransferase</fullName>
    </submittedName>
</protein>
<keyword evidence="2" id="KW-0808">Transferase</keyword>
<dbReference type="GO" id="GO:0032259">
    <property type="term" value="P:methylation"/>
    <property type="evidence" value="ECO:0007669"/>
    <property type="project" value="UniProtKB-KW"/>
</dbReference>
<dbReference type="AlphaFoldDB" id="A0AAU7E8Q2"/>
<dbReference type="RefSeq" id="WP_348518737.1">
    <property type="nucleotide sequence ID" value="NZ_CP155620.1"/>
</dbReference>
<dbReference type="EMBL" id="CP155620">
    <property type="protein sequence ID" value="XBJ29494.1"/>
    <property type="molecule type" value="Genomic_DNA"/>
</dbReference>
<dbReference type="Pfam" id="PF10119">
    <property type="entry name" value="MethyTransf_Reg"/>
    <property type="match status" value="1"/>
</dbReference>
<gene>
    <name evidence="2" type="ORF">AAH949_01270</name>
</gene>
<organism evidence="2">
    <name type="scientific">Campylobacter sp. CCS1377</name>
    <dbReference type="NCBI Taxonomy" id="3158229"/>
    <lineage>
        <taxon>Bacteria</taxon>
        <taxon>Pseudomonadati</taxon>
        <taxon>Campylobacterota</taxon>
        <taxon>Epsilonproteobacteria</taxon>
        <taxon>Campylobacterales</taxon>
        <taxon>Campylobacteraceae</taxon>
        <taxon>Campylobacter</taxon>
    </lineage>
</organism>
<dbReference type="InterPro" id="IPR029063">
    <property type="entry name" value="SAM-dependent_MTases_sf"/>
</dbReference>
<evidence type="ECO:0000313" key="2">
    <source>
        <dbReference type="EMBL" id="XBJ29494.1"/>
    </source>
</evidence>
<dbReference type="Gene3D" id="3.40.50.150">
    <property type="entry name" value="Vaccinia Virus protein VP39"/>
    <property type="match status" value="1"/>
</dbReference>
<reference evidence="2" key="1">
    <citation type="submission" date="2024-05" db="EMBL/GenBank/DDBJ databases">
        <title>Campylobacter coli isolated from environmental waters in Slovenia.</title>
        <authorList>
            <person name="Zautner A.E."/>
            <person name="Bunk B."/>
            <person name="Riedel T."/>
            <person name="Sproeer C."/>
        </authorList>
    </citation>
    <scope>NUCLEOTIDE SEQUENCE</scope>
    <source>
        <strain evidence="2">CCS1377</strain>
    </source>
</reference>
<sequence>MNWNQGYVTDINYTRGYCKMLNPLRIKLCFLAHKLLPPKIENACELGFGQGISLNFNAASTNVNWYGTDFNPSQAAFAKNMADISGASVNIFDDSFEELLQRDDLPKFDFIALHGIYSWVSPKVREQITAFIHKNLSIGGVCYISYNCQAGWGSVTPFRNLLRAYSTNLTAGGKASSIRAREGLNFVSELVSLPSTEVIKSPRVIGMLQTLQRMDDNYLAHELLNEHQYAFDFLEISKELGNNAKLNFASYANFNDHLTNIQLSKEERELLAKVAYNQELYEMLKDLIFANNLRSDYWVKGAVRLNDAEWEREMLDLRIVLTIPLSEANYSIQTYKGTLDLNKDFYTPLFEILQDNEPKLLKDIKASLEKTLKREVNLIELLEALIALSSKDYIKLAQDEATIEKAQNHTQKLNKYILERSTETFGFINHLISPVTGEAISLNQLDLMFVYASTLKDKEKDWVEFVANVLQEKNEGIIKDGKEIPKEEMKAELEKQAKKLKTWLAVFKKLKII</sequence>
<accession>A0AAU7E8Q2</accession>
<dbReference type="GO" id="GO:0008168">
    <property type="term" value="F:methyltransferase activity"/>
    <property type="evidence" value="ECO:0007669"/>
    <property type="project" value="UniProtKB-KW"/>
</dbReference>
<keyword evidence="2" id="KW-0489">Methyltransferase</keyword>
<dbReference type="SUPFAM" id="SSF53335">
    <property type="entry name" value="S-adenosyl-L-methionine-dependent methyltransferases"/>
    <property type="match status" value="1"/>
</dbReference>
<dbReference type="InterPro" id="IPR018773">
    <property type="entry name" value="MeTrfase_reg_dom_prd"/>
</dbReference>